<dbReference type="PANTHER" id="PTHR43547">
    <property type="entry name" value="TWO-COMPONENT HISTIDINE KINASE"/>
    <property type="match status" value="1"/>
</dbReference>
<dbReference type="Gene3D" id="3.40.50.2300">
    <property type="match status" value="2"/>
</dbReference>
<dbReference type="NCBIfam" id="TIGR00229">
    <property type="entry name" value="sensory_box"/>
    <property type="match status" value="1"/>
</dbReference>
<dbReference type="Pfam" id="PF00072">
    <property type="entry name" value="Response_reg"/>
    <property type="match status" value="2"/>
</dbReference>
<gene>
    <name evidence="9" type="primary">bvgS</name>
    <name evidence="9" type="ORF">CA12_02910</name>
</gene>
<dbReference type="InterPro" id="IPR004358">
    <property type="entry name" value="Sig_transdc_His_kin-like_C"/>
</dbReference>
<evidence type="ECO:0000256" key="4">
    <source>
        <dbReference type="PROSITE-ProRule" id="PRU00169"/>
    </source>
</evidence>
<dbReference type="InterPro" id="IPR011006">
    <property type="entry name" value="CheY-like_superfamily"/>
</dbReference>
<accession>A0A517P4A1</accession>
<feature type="domain" description="Histidine kinase" evidence="6">
    <location>
        <begin position="292"/>
        <end position="520"/>
    </location>
</feature>
<evidence type="ECO:0000259" key="8">
    <source>
        <dbReference type="PROSITE" id="PS50112"/>
    </source>
</evidence>
<keyword evidence="3 4" id="KW-0597">Phosphoprotein</keyword>
<dbReference type="PANTHER" id="PTHR43547:SF2">
    <property type="entry name" value="HYBRID SIGNAL TRANSDUCTION HISTIDINE KINASE C"/>
    <property type="match status" value="1"/>
</dbReference>
<dbReference type="SUPFAM" id="SSF55874">
    <property type="entry name" value="ATPase domain of HSP90 chaperone/DNA topoisomerase II/histidine kinase"/>
    <property type="match status" value="1"/>
</dbReference>
<dbReference type="InterPro" id="IPR036890">
    <property type="entry name" value="HATPase_C_sf"/>
</dbReference>
<dbReference type="Pfam" id="PF08448">
    <property type="entry name" value="PAS_4"/>
    <property type="match status" value="1"/>
</dbReference>
<dbReference type="AlphaFoldDB" id="A0A517P4A1"/>
<dbReference type="PROSITE" id="PS50109">
    <property type="entry name" value="HIS_KIN"/>
    <property type="match status" value="1"/>
</dbReference>
<dbReference type="SMART" id="SM00448">
    <property type="entry name" value="REC"/>
    <property type="match status" value="2"/>
</dbReference>
<dbReference type="InterPro" id="IPR003661">
    <property type="entry name" value="HisK_dim/P_dom"/>
</dbReference>
<dbReference type="InterPro" id="IPR005467">
    <property type="entry name" value="His_kinase_dom"/>
</dbReference>
<dbReference type="Pfam" id="PF00512">
    <property type="entry name" value="HisKA"/>
    <property type="match status" value="1"/>
</dbReference>
<keyword evidence="9" id="KW-0808">Transferase</keyword>
<evidence type="ECO:0000256" key="2">
    <source>
        <dbReference type="ARBA" id="ARBA00012438"/>
    </source>
</evidence>
<dbReference type="PROSITE" id="PS50112">
    <property type="entry name" value="PAS"/>
    <property type="match status" value="1"/>
</dbReference>
<feature type="modified residue" description="4-aspartylphosphate" evidence="4">
    <location>
        <position position="83"/>
    </location>
</feature>
<dbReference type="SUPFAM" id="SSF47384">
    <property type="entry name" value="Homodimeric domain of signal transducing histidine kinase"/>
    <property type="match status" value="1"/>
</dbReference>
<feature type="domain" description="Response regulatory" evidence="7">
    <location>
        <begin position="26"/>
        <end position="151"/>
    </location>
</feature>
<dbReference type="CDD" id="cd00082">
    <property type="entry name" value="HisKA"/>
    <property type="match status" value="1"/>
</dbReference>
<dbReference type="PRINTS" id="PR00344">
    <property type="entry name" value="BCTRLSENSOR"/>
</dbReference>
<evidence type="ECO:0000259" key="6">
    <source>
        <dbReference type="PROSITE" id="PS50109"/>
    </source>
</evidence>
<dbReference type="Gene3D" id="3.30.450.20">
    <property type="entry name" value="PAS domain"/>
    <property type="match status" value="1"/>
</dbReference>
<dbReference type="Gene3D" id="1.10.287.130">
    <property type="match status" value="1"/>
</dbReference>
<dbReference type="RefSeq" id="WP_207622101.1">
    <property type="nucleotide sequence ID" value="NZ_CP036265.1"/>
</dbReference>
<dbReference type="EC" id="2.7.13.3" evidence="2"/>
<name>A0A517P4A1_9PLAN</name>
<dbReference type="Proteomes" id="UP000318741">
    <property type="component" value="Chromosome"/>
</dbReference>
<evidence type="ECO:0000256" key="5">
    <source>
        <dbReference type="SAM" id="MobiDB-lite"/>
    </source>
</evidence>
<evidence type="ECO:0000313" key="9">
    <source>
        <dbReference type="EMBL" id="QDT14222.1"/>
    </source>
</evidence>
<dbReference type="InterPro" id="IPR001789">
    <property type="entry name" value="Sig_transdc_resp-reg_receiver"/>
</dbReference>
<sequence>MSDPTTDSLPASPGRSAMTDAPAAARLLVVDDDEPKRYTIVHTLRRAGYDVREAATGADALRLAGGGSTEPPPDGPPDLVVLDVQLPDFSGLEVCRRLKANPATARIPVLHLSTVYVESGDRTRGLEGGADGYLNQSAEPEEVLATVRALLRVRRAEEAARRAARGWRATFDAIRDGICLLDADGVIRRCNAALAPMLGRTGDELLGRPLSDVLPAAENEEAAGGEPVELRCGERWLRVVVDPIPGESDGVTDGTVCVVSDVTERHAMVAQLRERTDALTEEHLRKDEFLAMLAHELRNPLSPIKNAALLLGGLDGEGSEPEPSARREACEILGRQVDHLSRLVDDLLDVSRIVRGRIELRREPIDLRVCVHTAVEAVRPLIREQNHDLSLTLPDDPVWVNGDAVRLAQILSNLLTNAAKYMVPGGAVRVRAERETDGEGGGTVAVVVEDDGLGIAADVLPHVFVLFAQGETSIERARGGLGIGLTLVKRLATMHGGTVVADSPGPGRGSTFTLRLPTLAAGPADAEPRTTGATAAPAVEPGRSLKVLVVEDSRPAALMMTRLIERFWGHEVRVAADGAAGLAAAAAFGPDLVLCDIGLPGISGYEVAERLRADDATADVLLVALTGYGAVEDRRKSAAAGFDAHLVKPAGVEELKALFTHEKLAPT</sequence>
<reference evidence="9 10" key="1">
    <citation type="submission" date="2019-02" db="EMBL/GenBank/DDBJ databases">
        <title>Deep-cultivation of Planctomycetes and their phenomic and genomic characterization uncovers novel biology.</title>
        <authorList>
            <person name="Wiegand S."/>
            <person name="Jogler M."/>
            <person name="Boedeker C."/>
            <person name="Pinto D."/>
            <person name="Vollmers J."/>
            <person name="Rivas-Marin E."/>
            <person name="Kohn T."/>
            <person name="Peeters S.H."/>
            <person name="Heuer A."/>
            <person name="Rast P."/>
            <person name="Oberbeckmann S."/>
            <person name="Bunk B."/>
            <person name="Jeske O."/>
            <person name="Meyerdierks A."/>
            <person name="Storesund J.E."/>
            <person name="Kallscheuer N."/>
            <person name="Luecker S."/>
            <person name="Lage O.M."/>
            <person name="Pohl T."/>
            <person name="Merkel B.J."/>
            <person name="Hornburger P."/>
            <person name="Mueller R.-W."/>
            <person name="Bruemmer F."/>
            <person name="Labrenz M."/>
            <person name="Spormann A.M."/>
            <person name="Op den Camp H."/>
            <person name="Overmann J."/>
            <person name="Amann R."/>
            <person name="Jetten M.S.M."/>
            <person name="Mascher T."/>
            <person name="Medema M.H."/>
            <person name="Devos D.P."/>
            <person name="Kaster A.-K."/>
            <person name="Ovreas L."/>
            <person name="Rohde M."/>
            <person name="Galperin M.Y."/>
            <person name="Jogler C."/>
        </authorList>
    </citation>
    <scope>NUCLEOTIDE SEQUENCE [LARGE SCALE GENOMIC DNA]</scope>
    <source>
        <strain evidence="9 10">CA12</strain>
    </source>
</reference>
<dbReference type="InterPro" id="IPR000014">
    <property type="entry name" value="PAS"/>
</dbReference>
<dbReference type="Gene3D" id="3.30.565.10">
    <property type="entry name" value="Histidine kinase-like ATPase, C-terminal domain"/>
    <property type="match status" value="1"/>
</dbReference>
<evidence type="ECO:0000259" key="7">
    <source>
        <dbReference type="PROSITE" id="PS50110"/>
    </source>
</evidence>
<feature type="domain" description="Response regulatory" evidence="7">
    <location>
        <begin position="546"/>
        <end position="663"/>
    </location>
</feature>
<feature type="domain" description="PAS" evidence="8">
    <location>
        <begin position="163"/>
        <end position="208"/>
    </location>
</feature>
<dbReference type="GO" id="GO:0000155">
    <property type="term" value="F:phosphorelay sensor kinase activity"/>
    <property type="evidence" value="ECO:0007669"/>
    <property type="project" value="InterPro"/>
</dbReference>
<proteinExistence type="predicted"/>
<evidence type="ECO:0000313" key="10">
    <source>
        <dbReference type="Proteomes" id="UP000318741"/>
    </source>
</evidence>
<dbReference type="InterPro" id="IPR013656">
    <property type="entry name" value="PAS_4"/>
</dbReference>
<dbReference type="Pfam" id="PF02518">
    <property type="entry name" value="HATPase_c"/>
    <property type="match status" value="1"/>
</dbReference>
<evidence type="ECO:0000256" key="1">
    <source>
        <dbReference type="ARBA" id="ARBA00000085"/>
    </source>
</evidence>
<keyword evidence="10" id="KW-1185">Reference proteome</keyword>
<dbReference type="InterPro" id="IPR003594">
    <property type="entry name" value="HATPase_dom"/>
</dbReference>
<dbReference type="SUPFAM" id="SSF52172">
    <property type="entry name" value="CheY-like"/>
    <property type="match status" value="2"/>
</dbReference>
<dbReference type="InterPro" id="IPR036097">
    <property type="entry name" value="HisK_dim/P_sf"/>
</dbReference>
<feature type="modified residue" description="4-aspartylphosphate" evidence="4">
    <location>
        <position position="596"/>
    </location>
</feature>
<protein>
    <recommendedName>
        <fullName evidence="2">histidine kinase</fullName>
        <ecNumber evidence="2">2.7.13.3</ecNumber>
    </recommendedName>
</protein>
<dbReference type="SMART" id="SM00091">
    <property type="entry name" value="PAS"/>
    <property type="match status" value="1"/>
</dbReference>
<dbReference type="KEGG" id="acaf:CA12_02910"/>
<dbReference type="PROSITE" id="PS50110">
    <property type="entry name" value="RESPONSE_REGULATORY"/>
    <property type="match status" value="2"/>
</dbReference>
<dbReference type="InterPro" id="IPR035965">
    <property type="entry name" value="PAS-like_dom_sf"/>
</dbReference>
<feature type="region of interest" description="Disordered" evidence="5">
    <location>
        <begin position="1"/>
        <end position="21"/>
    </location>
</feature>
<dbReference type="CDD" id="cd00130">
    <property type="entry name" value="PAS"/>
    <property type="match status" value="1"/>
</dbReference>
<dbReference type="EMBL" id="CP036265">
    <property type="protein sequence ID" value="QDT14222.1"/>
    <property type="molecule type" value="Genomic_DNA"/>
</dbReference>
<evidence type="ECO:0000256" key="3">
    <source>
        <dbReference type="ARBA" id="ARBA00022553"/>
    </source>
</evidence>
<organism evidence="9 10">
    <name type="scientific">Alienimonas californiensis</name>
    <dbReference type="NCBI Taxonomy" id="2527989"/>
    <lineage>
        <taxon>Bacteria</taxon>
        <taxon>Pseudomonadati</taxon>
        <taxon>Planctomycetota</taxon>
        <taxon>Planctomycetia</taxon>
        <taxon>Planctomycetales</taxon>
        <taxon>Planctomycetaceae</taxon>
        <taxon>Alienimonas</taxon>
    </lineage>
</organism>
<comment type="catalytic activity">
    <reaction evidence="1">
        <text>ATP + protein L-histidine = ADP + protein N-phospho-L-histidine.</text>
        <dbReference type="EC" id="2.7.13.3"/>
    </reaction>
</comment>
<dbReference type="SUPFAM" id="SSF55785">
    <property type="entry name" value="PYP-like sensor domain (PAS domain)"/>
    <property type="match status" value="1"/>
</dbReference>
<dbReference type="SMART" id="SM00388">
    <property type="entry name" value="HisKA"/>
    <property type="match status" value="1"/>
</dbReference>
<dbReference type="SMART" id="SM00387">
    <property type="entry name" value="HATPase_c"/>
    <property type="match status" value="1"/>
</dbReference>